<dbReference type="Proteomes" id="UP001296993">
    <property type="component" value="Unassembled WGS sequence"/>
</dbReference>
<dbReference type="EMBL" id="JAGIOF010000001">
    <property type="protein sequence ID" value="MBP2386022.1"/>
    <property type="molecule type" value="Genomic_DNA"/>
</dbReference>
<dbReference type="RefSeq" id="WP_209996993.1">
    <property type="nucleotide sequence ID" value="NZ_BAAAJY010000003.1"/>
</dbReference>
<reference evidence="1 2" key="1">
    <citation type="submission" date="2021-03" db="EMBL/GenBank/DDBJ databases">
        <title>Sequencing the genomes of 1000 actinobacteria strains.</title>
        <authorList>
            <person name="Klenk H.-P."/>
        </authorList>
    </citation>
    <scope>NUCLEOTIDE SEQUENCE [LARGE SCALE GENOMIC DNA]</scope>
    <source>
        <strain evidence="1 2">DSM 15797</strain>
    </source>
</reference>
<comment type="caution">
    <text evidence="1">The sequence shown here is derived from an EMBL/GenBank/DDBJ whole genome shotgun (WGS) entry which is preliminary data.</text>
</comment>
<evidence type="ECO:0008006" key="3">
    <source>
        <dbReference type="Google" id="ProtNLM"/>
    </source>
</evidence>
<keyword evidence="2" id="KW-1185">Reference proteome</keyword>
<proteinExistence type="predicted"/>
<protein>
    <recommendedName>
        <fullName evidence="3">Antibiotic biosynthesis monooxygenase</fullName>
    </recommendedName>
</protein>
<organism evidence="1 2">
    <name type="scientific">Paeniglutamicibacter kerguelensis</name>
    <dbReference type="NCBI Taxonomy" id="254788"/>
    <lineage>
        <taxon>Bacteria</taxon>
        <taxon>Bacillati</taxon>
        <taxon>Actinomycetota</taxon>
        <taxon>Actinomycetes</taxon>
        <taxon>Micrococcales</taxon>
        <taxon>Micrococcaceae</taxon>
        <taxon>Paeniglutamicibacter</taxon>
    </lineage>
</organism>
<accession>A0ABS4XC23</accession>
<evidence type="ECO:0000313" key="1">
    <source>
        <dbReference type="EMBL" id="MBP2386022.1"/>
    </source>
</evidence>
<name>A0ABS4XC23_9MICC</name>
<sequence length="98" mass="10521">MGSTPYGVVHFFPGGTKEQYDVSLAAVHPADGSLPEGQIFHAGGSSAGGWTIMAVHESKESWEKFRDGTLLPRLQEGIEGGFTSPPEETVIDLYKVMP</sequence>
<evidence type="ECO:0000313" key="2">
    <source>
        <dbReference type="Proteomes" id="UP001296993"/>
    </source>
</evidence>
<gene>
    <name evidence="1" type="ORF">JOF47_001533</name>
</gene>